<dbReference type="Proteomes" id="UP001239994">
    <property type="component" value="Unassembled WGS sequence"/>
</dbReference>
<protein>
    <submittedName>
        <fullName evidence="2">Uncharacterized protein</fullName>
    </submittedName>
</protein>
<evidence type="ECO:0000313" key="2">
    <source>
        <dbReference type="EMBL" id="KAK1797005.1"/>
    </source>
</evidence>
<sequence length="177" mass="19482">MGLSHVSSRERTARCRRGCNAVTRSKLGKRPHFIRFTCGLPKCRAGWIVAPRPCFLRAATPCHTSVEGPQKDLQPIRTAVASPNHGEVNGSHRDDKSAPALPSPHERDGTERRKMSRGVLGSAAEVRQTPLIHRPQQEDVRSAVPTQCRSLQPNPYPPTPPGGAAYCKGRVRLPECW</sequence>
<keyword evidence="3" id="KW-1185">Reference proteome</keyword>
<dbReference type="AlphaFoldDB" id="A0AAD8ZDE7"/>
<dbReference type="EMBL" id="JAROKS010000014">
    <property type="protein sequence ID" value="KAK1797005.1"/>
    <property type="molecule type" value="Genomic_DNA"/>
</dbReference>
<reference evidence="2" key="1">
    <citation type="submission" date="2023-03" db="EMBL/GenBank/DDBJ databases">
        <title>Electrophorus voltai genome.</title>
        <authorList>
            <person name="Bian C."/>
        </authorList>
    </citation>
    <scope>NUCLEOTIDE SEQUENCE</scope>
    <source>
        <strain evidence="2">CB-2022</strain>
        <tissue evidence="2">Muscle</tissue>
    </source>
</reference>
<evidence type="ECO:0000313" key="3">
    <source>
        <dbReference type="Proteomes" id="UP001239994"/>
    </source>
</evidence>
<organism evidence="2 3">
    <name type="scientific">Electrophorus voltai</name>
    <dbReference type="NCBI Taxonomy" id="2609070"/>
    <lineage>
        <taxon>Eukaryota</taxon>
        <taxon>Metazoa</taxon>
        <taxon>Chordata</taxon>
        <taxon>Craniata</taxon>
        <taxon>Vertebrata</taxon>
        <taxon>Euteleostomi</taxon>
        <taxon>Actinopterygii</taxon>
        <taxon>Neopterygii</taxon>
        <taxon>Teleostei</taxon>
        <taxon>Ostariophysi</taxon>
        <taxon>Gymnotiformes</taxon>
        <taxon>Gymnotoidei</taxon>
        <taxon>Gymnotidae</taxon>
        <taxon>Electrophorus</taxon>
    </lineage>
</organism>
<feature type="region of interest" description="Disordered" evidence="1">
    <location>
        <begin position="65"/>
        <end position="125"/>
    </location>
</feature>
<feature type="compositionally biased region" description="Basic and acidic residues" evidence="1">
    <location>
        <begin position="104"/>
        <end position="113"/>
    </location>
</feature>
<accession>A0AAD8ZDE7</accession>
<evidence type="ECO:0000256" key="1">
    <source>
        <dbReference type="SAM" id="MobiDB-lite"/>
    </source>
</evidence>
<gene>
    <name evidence="2" type="ORF">P4O66_008402</name>
</gene>
<name>A0AAD8ZDE7_9TELE</name>
<proteinExistence type="predicted"/>
<comment type="caution">
    <text evidence="2">The sequence shown here is derived from an EMBL/GenBank/DDBJ whole genome shotgun (WGS) entry which is preliminary data.</text>
</comment>